<feature type="active site" description="Charge relay system" evidence="7">
    <location>
        <position position="150"/>
    </location>
</feature>
<reference evidence="9 12" key="2">
    <citation type="submission" date="2020-12" db="EMBL/GenBank/DDBJ databases">
        <title>FDA dAtabase for Regulatory Grade micrObial Sequences (FDA-ARGOS): Supporting development and validation of Infectious Disease Dx tests.</title>
        <authorList>
            <person name="Sproer C."/>
            <person name="Gronow S."/>
            <person name="Severitt S."/>
            <person name="Schroder I."/>
            <person name="Tallon L."/>
            <person name="Sadzewicz L."/>
            <person name="Zhao X."/>
            <person name="Boylan J."/>
            <person name="Ott S."/>
            <person name="Bowen H."/>
            <person name="Vavikolanu K."/>
            <person name="Mehta A."/>
            <person name="Aluvathingal J."/>
            <person name="Nadendla S."/>
            <person name="Lowell S."/>
            <person name="Myers T."/>
            <person name="Yan Y."/>
            <person name="Sichtig H."/>
        </authorList>
    </citation>
    <scope>NUCLEOTIDE SEQUENCE [LARGE SCALE GENOMIC DNA]</scope>
    <source>
        <strain evidence="9 12">FDAARGOS_872</strain>
    </source>
</reference>
<dbReference type="InterPro" id="IPR023631">
    <property type="entry name" value="Amidase_dom"/>
</dbReference>
<evidence type="ECO:0000313" key="11">
    <source>
        <dbReference type="Proteomes" id="UP000254603"/>
    </source>
</evidence>
<dbReference type="STRING" id="1122619.GCA_000373745_00387"/>
<dbReference type="GO" id="GO:0050567">
    <property type="term" value="F:glutaminyl-tRNA synthase (glutamine-hydrolyzing) activity"/>
    <property type="evidence" value="ECO:0007669"/>
    <property type="project" value="UniProtKB-UniRule"/>
</dbReference>
<dbReference type="EMBL" id="UGSB01000001">
    <property type="protein sequence ID" value="SUA56065.1"/>
    <property type="molecule type" value="Genomic_DNA"/>
</dbReference>
<dbReference type="GO" id="GO:0030956">
    <property type="term" value="C:glutamyl-tRNA(Gln) amidotransferase complex"/>
    <property type="evidence" value="ECO:0007669"/>
    <property type="project" value="InterPro"/>
</dbReference>
<organism evidence="10 11">
    <name type="scientific">Oligella ureolytica</name>
    <dbReference type="NCBI Taxonomy" id="90244"/>
    <lineage>
        <taxon>Bacteria</taxon>
        <taxon>Pseudomonadati</taxon>
        <taxon>Pseudomonadota</taxon>
        <taxon>Betaproteobacteria</taxon>
        <taxon>Burkholderiales</taxon>
        <taxon>Alcaligenaceae</taxon>
        <taxon>Oligella</taxon>
    </lineage>
</organism>
<dbReference type="RefSeq" id="WP_018573567.1">
    <property type="nucleotide sequence ID" value="NZ_CP065725.1"/>
</dbReference>
<dbReference type="GO" id="GO:0006412">
    <property type="term" value="P:translation"/>
    <property type="evidence" value="ECO:0007669"/>
    <property type="project" value="UniProtKB-UniRule"/>
</dbReference>
<evidence type="ECO:0000313" key="12">
    <source>
        <dbReference type="Proteomes" id="UP000594903"/>
    </source>
</evidence>
<evidence type="ECO:0000256" key="6">
    <source>
        <dbReference type="ARBA" id="ARBA00022917"/>
    </source>
</evidence>
<comment type="similarity">
    <text evidence="7">Belongs to the amidase family. GatA subfamily.</text>
</comment>
<dbReference type="GO" id="GO:0016740">
    <property type="term" value="F:transferase activity"/>
    <property type="evidence" value="ECO:0007669"/>
    <property type="project" value="UniProtKB-KW"/>
</dbReference>
<evidence type="ECO:0000256" key="3">
    <source>
        <dbReference type="ARBA" id="ARBA00022598"/>
    </source>
</evidence>
<dbReference type="InterPro" id="IPR000120">
    <property type="entry name" value="Amidase"/>
</dbReference>
<name>A0A378XHR1_9BURK</name>
<evidence type="ECO:0000256" key="1">
    <source>
        <dbReference type="ARBA" id="ARBA00011123"/>
    </source>
</evidence>
<dbReference type="GO" id="GO:0005524">
    <property type="term" value="F:ATP binding"/>
    <property type="evidence" value="ECO:0007669"/>
    <property type="project" value="UniProtKB-KW"/>
</dbReference>
<comment type="subunit">
    <text evidence="1 7">Heterotrimer of A, B and C subunits.</text>
</comment>
<keyword evidence="4 7" id="KW-0547">Nucleotide-binding</keyword>
<dbReference type="Pfam" id="PF01425">
    <property type="entry name" value="Amidase"/>
    <property type="match status" value="1"/>
</dbReference>
<comment type="function">
    <text evidence="7">Allows the formation of correctly charged Gln-tRNA(Gln) through the transamidation of misacylated Glu-tRNA(Gln) in organisms which lack glutaminyl-tRNA synthetase. The reaction takes place in the presence of glutamine and ATP through an activated gamma-phospho-Glu-tRNA(Gln).</text>
</comment>
<protein>
    <recommendedName>
        <fullName evidence="2 7">Glutamyl-tRNA(Gln) amidotransferase subunit A</fullName>
        <shortName evidence="7">Glu-ADT subunit A</shortName>
        <ecNumber evidence="7">6.3.5.7</ecNumber>
    </recommendedName>
</protein>
<reference evidence="10 11" key="1">
    <citation type="submission" date="2018-06" db="EMBL/GenBank/DDBJ databases">
        <authorList>
            <consortium name="Pathogen Informatics"/>
            <person name="Doyle S."/>
        </authorList>
    </citation>
    <scope>NUCLEOTIDE SEQUENCE [LARGE SCALE GENOMIC DNA]</scope>
    <source>
        <strain evidence="10 11">NCTC11997</strain>
    </source>
</reference>
<dbReference type="PANTHER" id="PTHR11895">
    <property type="entry name" value="TRANSAMIDASE"/>
    <property type="match status" value="1"/>
</dbReference>
<dbReference type="SUPFAM" id="SSF75304">
    <property type="entry name" value="Amidase signature (AS) enzymes"/>
    <property type="match status" value="1"/>
</dbReference>
<dbReference type="EMBL" id="CP065725">
    <property type="protein sequence ID" value="QPT39412.1"/>
    <property type="molecule type" value="Genomic_DNA"/>
</dbReference>
<dbReference type="HAMAP" id="MF_00120">
    <property type="entry name" value="GatA"/>
    <property type="match status" value="1"/>
</dbReference>
<dbReference type="OrthoDB" id="9811471at2"/>
<evidence type="ECO:0000256" key="5">
    <source>
        <dbReference type="ARBA" id="ARBA00022840"/>
    </source>
</evidence>
<sequence length="503" mass="53699">MSFPTIADLNKALANKEVSAVELAQEALKKAADLKELNAFIDINEELSLKQARTADELIAAGKANYLTGIPLAHKDNYVTTGWKTTAASKMLENYVSPFDASVVDDLRNAGTVNIGKLNLDEFAMGSSNETSFFGAALNPWDKSKIPGGSSGGSAIAVAAGIVPFATASDSGGSIRQPSALCGVTGIKGTYGSISRWGMIAYASSMDQAGLIARNADDLVAGLDLISHFDERDSNSATHCFGAPNTSGRVKAQYDAKRAELDAAGATPLSGLRVGVPSEYQSDELSADADAAIQSAIKQLEALGATIVEISLPHTADCIPTYYILAPAEASSNLSRFDGVRFGHRTAEPVDNIGELIALSRAEAFGDEVRRRMFIGTYALTEGYYDALYVKAQRVRRLIADDFKRAFAEQCDVIVGPVTPSTARTLGDNKDLKTEWLNDIFTLSVNLAGLPAMSLPCGFSNDAKPLPIGLQLIGNYFNEGQLLAIADRFQQHTDWHTRKPTEV</sequence>
<comment type="catalytic activity">
    <reaction evidence="7">
        <text>L-glutamyl-tRNA(Gln) + L-glutamine + ATP + H2O = L-glutaminyl-tRNA(Gln) + L-glutamate + ADP + phosphate + H(+)</text>
        <dbReference type="Rhea" id="RHEA:17521"/>
        <dbReference type="Rhea" id="RHEA-COMP:9681"/>
        <dbReference type="Rhea" id="RHEA-COMP:9684"/>
        <dbReference type="ChEBI" id="CHEBI:15377"/>
        <dbReference type="ChEBI" id="CHEBI:15378"/>
        <dbReference type="ChEBI" id="CHEBI:29985"/>
        <dbReference type="ChEBI" id="CHEBI:30616"/>
        <dbReference type="ChEBI" id="CHEBI:43474"/>
        <dbReference type="ChEBI" id="CHEBI:58359"/>
        <dbReference type="ChEBI" id="CHEBI:78520"/>
        <dbReference type="ChEBI" id="CHEBI:78521"/>
        <dbReference type="ChEBI" id="CHEBI:456216"/>
        <dbReference type="EC" id="6.3.5.7"/>
    </reaction>
</comment>
<dbReference type="Gene3D" id="3.90.1300.10">
    <property type="entry name" value="Amidase signature (AS) domain"/>
    <property type="match status" value="1"/>
</dbReference>
<dbReference type="EC" id="6.3.5.7" evidence="7"/>
<proteinExistence type="inferred from homology"/>
<accession>A0A378XHR1</accession>
<gene>
    <name evidence="7 10" type="primary">gatA</name>
    <name evidence="9" type="ORF">I6G29_09585</name>
    <name evidence="10" type="ORF">NCTC11997_01984</name>
</gene>
<keyword evidence="10" id="KW-0808">Transferase</keyword>
<dbReference type="InterPro" id="IPR036928">
    <property type="entry name" value="AS_sf"/>
</dbReference>
<evidence type="ECO:0000259" key="8">
    <source>
        <dbReference type="Pfam" id="PF01425"/>
    </source>
</evidence>
<feature type="active site" description="Acyl-ester intermediate" evidence="7">
    <location>
        <position position="174"/>
    </location>
</feature>
<feature type="active site" description="Charge relay system" evidence="7">
    <location>
        <position position="75"/>
    </location>
</feature>
<evidence type="ECO:0000256" key="7">
    <source>
        <dbReference type="HAMAP-Rule" id="MF_00120"/>
    </source>
</evidence>
<evidence type="ECO:0000256" key="2">
    <source>
        <dbReference type="ARBA" id="ARBA00014428"/>
    </source>
</evidence>
<keyword evidence="12" id="KW-1185">Reference proteome</keyword>
<dbReference type="NCBIfam" id="TIGR00132">
    <property type="entry name" value="gatA"/>
    <property type="match status" value="1"/>
</dbReference>
<dbReference type="Proteomes" id="UP000594903">
    <property type="component" value="Chromosome"/>
</dbReference>
<keyword evidence="6 7" id="KW-0648">Protein biosynthesis</keyword>
<dbReference type="InterPro" id="IPR004412">
    <property type="entry name" value="GatA"/>
</dbReference>
<dbReference type="Proteomes" id="UP000254603">
    <property type="component" value="Unassembled WGS sequence"/>
</dbReference>
<keyword evidence="5 7" id="KW-0067">ATP-binding</keyword>
<keyword evidence="3 7" id="KW-0436">Ligase</keyword>
<dbReference type="AlphaFoldDB" id="A0A378XHR1"/>
<dbReference type="PANTHER" id="PTHR11895:SF151">
    <property type="entry name" value="GLUTAMYL-TRNA(GLN) AMIDOTRANSFERASE SUBUNIT A"/>
    <property type="match status" value="1"/>
</dbReference>
<evidence type="ECO:0000256" key="4">
    <source>
        <dbReference type="ARBA" id="ARBA00022741"/>
    </source>
</evidence>
<feature type="domain" description="Amidase" evidence="8">
    <location>
        <begin position="23"/>
        <end position="483"/>
    </location>
</feature>
<evidence type="ECO:0000313" key="10">
    <source>
        <dbReference type="EMBL" id="SUA56065.1"/>
    </source>
</evidence>
<evidence type="ECO:0000313" key="9">
    <source>
        <dbReference type="EMBL" id="QPT39412.1"/>
    </source>
</evidence>